<dbReference type="PRINTS" id="PR00958">
    <property type="entry name" value="HOMSERKINASE"/>
</dbReference>
<dbReference type="STRING" id="284581.AMD01_04500"/>
<gene>
    <name evidence="13" type="primary">thrB</name>
    <name evidence="16" type="ORF">AMD01_04500</name>
</gene>
<keyword evidence="7 13" id="KW-0791">Threonine biosynthesis</keyword>
<dbReference type="Gene3D" id="3.30.70.890">
    <property type="entry name" value="GHMP kinase, C-terminal domain"/>
    <property type="match status" value="1"/>
</dbReference>
<evidence type="ECO:0000256" key="11">
    <source>
        <dbReference type="ARBA" id="ARBA00049375"/>
    </source>
</evidence>
<organism evidence="16 17">
    <name type="scientific">Priestia koreensis</name>
    <dbReference type="NCBI Taxonomy" id="284581"/>
    <lineage>
        <taxon>Bacteria</taxon>
        <taxon>Bacillati</taxon>
        <taxon>Bacillota</taxon>
        <taxon>Bacilli</taxon>
        <taxon>Bacillales</taxon>
        <taxon>Bacillaceae</taxon>
        <taxon>Priestia</taxon>
    </lineage>
</organism>
<dbReference type="OrthoDB" id="9769912at2"/>
<reference evidence="17" key="1">
    <citation type="submission" date="2015-08" db="EMBL/GenBank/DDBJ databases">
        <title>Fjat-14210 dsm16467.</title>
        <authorList>
            <person name="Liu B."/>
            <person name="Wang J."/>
            <person name="Zhu Y."/>
            <person name="Liu G."/>
            <person name="Chen Q."/>
            <person name="Chen Z."/>
            <person name="Lan J."/>
            <person name="Che J."/>
            <person name="Ge C."/>
            <person name="Shi H."/>
            <person name="Pan Z."/>
            <person name="Liu X."/>
        </authorList>
    </citation>
    <scope>NUCLEOTIDE SEQUENCE [LARGE SCALE GENOMIC DNA]</scope>
    <source>
        <strain evidence="17">DSM 16467</strain>
    </source>
</reference>
<keyword evidence="10 13" id="KW-0067">ATP-binding</keyword>
<dbReference type="InterPro" id="IPR014721">
    <property type="entry name" value="Ribsml_uS5_D2-typ_fold_subgr"/>
</dbReference>
<protein>
    <recommendedName>
        <fullName evidence="4 13">Homoserine kinase</fullName>
        <shortName evidence="13">HK</shortName>
        <shortName evidence="13">HSK</shortName>
        <ecNumber evidence="3 13">2.7.1.39</ecNumber>
    </recommendedName>
</protein>
<dbReference type="PATRIC" id="fig|284581.3.peg.154"/>
<keyword evidence="13" id="KW-0963">Cytoplasm</keyword>
<dbReference type="Pfam" id="PF08544">
    <property type="entry name" value="GHMP_kinases_C"/>
    <property type="match status" value="1"/>
</dbReference>
<dbReference type="EC" id="2.7.1.39" evidence="3 13"/>
<dbReference type="InterPro" id="IPR006204">
    <property type="entry name" value="GHMP_kinase_N_dom"/>
</dbReference>
<dbReference type="InterPro" id="IPR000870">
    <property type="entry name" value="Homoserine_kinase"/>
</dbReference>
<dbReference type="InterPro" id="IPR020568">
    <property type="entry name" value="Ribosomal_Su5_D2-typ_SF"/>
</dbReference>
<evidence type="ECO:0000313" key="17">
    <source>
        <dbReference type="Proteomes" id="UP000037558"/>
    </source>
</evidence>
<evidence type="ECO:0000256" key="5">
    <source>
        <dbReference type="ARBA" id="ARBA00022605"/>
    </source>
</evidence>
<evidence type="ECO:0000259" key="15">
    <source>
        <dbReference type="Pfam" id="PF08544"/>
    </source>
</evidence>
<evidence type="ECO:0000256" key="1">
    <source>
        <dbReference type="ARBA" id="ARBA00005015"/>
    </source>
</evidence>
<comment type="caution">
    <text evidence="16">The sequence shown here is derived from an EMBL/GenBank/DDBJ whole genome shotgun (WGS) entry which is preliminary data.</text>
</comment>
<dbReference type="GO" id="GO:0004413">
    <property type="term" value="F:homoserine kinase activity"/>
    <property type="evidence" value="ECO:0007669"/>
    <property type="project" value="UniProtKB-UniRule"/>
</dbReference>
<dbReference type="PANTHER" id="PTHR20861">
    <property type="entry name" value="HOMOSERINE/4-DIPHOSPHOCYTIDYL-2-C-METHYL-D-ERYTHRITOL KINASE"/>
    <property type="match status" value="1"/>
</dbReference>
<dbReference type="Proteomes" id="UP000037558">
    <property type="component" value="Unassembled WGS sequence"/>
</dbReference>
<dbReference type="HAMAP" id="MF_00384">
    <property type="entry name" value="Homoser_kinase"/>
    <property type="match status" value="1"/>
</dbReference>
<dbReference type="GO" id="GO:0009088">
    <property type="term" value="P:threonine biosynthetic process"/>
    <property type="evidence" value="ECO:0007669"/>
    <property type="project" value="UniProtKB-UniRule"/>
</dbReference>
<evidence type="ECO:0000256" key="13">
    <source>
        <dbReference type="HAMAP-Rule" id="MF_00384"/>
    </source>
</evidence>
<sequence length="304" mass="32873">MLGNRRFTIIVPASSANLGPGFDSVGMALSCYLTLEVEECSEWRFIAASPNLEGIPEGKDNLIYEVAQQVAADRNVTLPPVKVTMTSNIPLARGLGSSASAIVAGIEIANVLGDLQLTKKDKVRIGSVMEGHPDNVGPAVYGGILIGYHHEDETYTVHIKDVEVDTVMVIPPYELKTTYARNVLPEQLAYKRAVEASAVSNTLVAALFTNNWSLVGEVMEKDLFHEPYRSSLVKELAVVRNAAKESGAFGTALSGAGPSILCFVKSNEAEKLVHSLKALVPHCEVRHVKADTEGVRIKHHSVMR</sequence>
<feature type="domain" description="GHMP kinase C-terminal" evidence="15">
    <location>
        <begin position="204"/>
        <end position="279"/>
    </location>
</feature>
<keyword evidence="8 13" id="KW-0547">Nucleotide-binding</keyword>
<dbReference type="RefSeq" id="WP_053400215.1">
    <property type="nucleotide sequence ID" value="NZ_LILC01000005.1"/>
</dbReference>
<accession>A0A0M0LBS6</accession>
<dbReference type="InterPro" id="IPR006203">
    <property type="entry name" value="GHMP_knse_ATP-bd_CS"/>
</dbReference>
<evidence type="ECO:0000256" key="9">
    <source>
        <dbReference type="ARBA" id="ARBA00022777"/>
    </source>
</evidence>
<dbReference type="NCBIfam" id="TIGR00191">
    <property type="entry name" value="thrB"/>
    <property type="match status" value="1"/>
</dbReference>
<evidence type="ECO:0000256" key="3">
    <source>
        <dbReference type="ARBA" id="ARBA00012078"/>
    </source>
</evidence>
<comment type="pathway">
    <text evidence="1 13">Amino-acid biosynthesis; L-threonine biosynthesis; L-threonine from L-aspartate: step 4/5.</text>
</comment>
<dbReference type="InterPro" id="IPR013750">
    <property type="entry name" value="GHMP_kinase_C_dom"/>
</dbReference>
<evidence type="ECO:0000256" key="6">
    <source>
        <dbReference type="ARBA" id="ARBA00022679"/>
    </source>
</evidence>
<evidence type="ECO:0000256" key="4">
    <source>
        <dbReference type="ARBA" id="ARBA00017858"/>
    </source>
</evidence>
<comment type="similarity">
    <text evidence="2 13">Belongs to the GHMP kinase family. Homoserine kinase subfamily.</text>
</comment>
<evidence type="ECO:0000313" key="16">
    <source>
        <dbReference type="EMBL" id="KOO48494.1"/>
    </source>
</evidence>
<dbReference type="SUPFAM" id="SSF55060">
    <property type="entry name" value="GHMP Kinase, C-terminal domain"/>
    <property type="match status" value="1"/>
</dbReference>
<dbReference type="UniPathway" id="UPA00050">
    <property type="reaction ID" value="UER00064"/>
</dbReference>
<dbReference type="PIRSF" id="PIRSF000676">
    <property type="entry name" value="Homoser_kin"/>
    <property type="match status" value="1"/>
</dbReference>
<feature type="binding site" evidence="13">
    <location>
        <begin position="90"/>
        <end position="100"/>
    </location>
    <ligand>
        <name>ATP</name>
        <dbReference type="ChEBI" id="CHEBI:30616"/>
    </ligand>
</feature>
<keyword evidence="5 13" id="KW-0028">Amino-acid biosynthesis</keyword>
<dbReference type="AlphaFoldDB" id="A0A0M0LBS6"/>
<dbReference type="EMBL" id="LILC01000005">
    <property type="protein sequence ID" value="KOO48494.1"/>
    <property type="molecule type" value="Genomic_DNA"/>
</dbReference>
<evidence type="ECO:0000256" key="10">
    <source>
        <dbReference type="ARBA" id="ARBA00022840"/>
    </source>
</evidence>
<evidence type="ECO:0000256" key="12">
    <source>
        <dbReference type="ARBA" id="ARBA00049954"/>
    </source>
</evidence>
<keyword evidence="9 13" id="KW-0418">Kinase</keyword>
<dbReference type="Gene3D" id="3.30.230.10">
    <property type="match status" value="1"/>
</dbReference>
<dbReference type="InterPro" id="IPR036554">
    <property type="entry name" value="GHMP_kinase_C_sf"/>
</dbReference>
<dbReference type="SUPFAM" id="SSF54211">
    <property type="entry name" value="Ribosomal protein S5 domain 2-like"/>
    <property type="match status" value="1"/>
</dbReference>
<feature type="domain" description="GHMP kinase N-terminal" evidence="14">
    <location>
        <begin position="61"/>
        <end position="143"/>
    </location>
</feature>
<comment type="subcellular location">
    <subcellularLocation>
        <location evidence="13">Cytoplasm</location>
    </subcellularLocation>
</comment>
<comment type="catalytic activity">
    <reaction evidence="11 13">
        <text>L-homoserine + ATP = O-phospho-L-homoserine + ADP + H(+)</text>
        <dbReference type="Rhea" id="RHEA:13985"/>
        <dbReference type="ChEBI" id="CHEBI:15378"/>
        <dbReference type="ChEBI" id="CHEBI:30616"/>
        <dbReference type="ChEBI" id="CHEBI:57476"/>
        <dbReference type="ChEBI" id="CHEBI:57590"/>
        <dbReference type="ChEBI" id="CHEBI:456216"/>
        <dbReference type="EC" id="2.7.1.39"/>
    </reaction>
</comment>
<comment type="function">
    <text evidence="12 13">Catalyzes the ATP-dependent phosphorylation of L-homoserine to L-homoserine phosphate.</text>
</comment>
<evidence type="ECO:0000256" key="7">
    <source>
        <dbReference type="ARBA" id="ARBA00022697"/>
    </source>
</evidence>
<keyword evidence="6 13" id="KW-0808">Transferase</keyword>
<keyword evidence="17" id="KW-1185">Reference proteome</keyword>
<proteinExistence type="inferred from homology"/>
<dbReference type="GO" id="GO:0005737">
    <property type="term" value="C:cytoplasm"/>
    <property type="evidence" value="ECO:0007669"/>
    <property type="project" value="UniProtKB-SubCell"/>
</dbReference>
<evidence type="ECO:0000256" key="2">
    <source>
        <dbReference type="ARBA" id="ARBA00007370"/>
    </source>
</evidence>
<dbReference type="PROSITE" id="PS00627">
    <property type="entry name" value="GHMP_KINASES_ATP"/>
    <property type="match status" value="1"/>
</dbReference>
<dbReference type="Pfam" id="PF00288">
    <property type="entry name" value="GHMP_kinases_N"/>
    <property type="match status" value="1"/>
</dbReference>
<evidence type="ECO:0000256" key="8">
    <source>
        <dbReference type="ARBA" id="ARBA00022741"/>
    </source>
</evidence>
<dbReference type="GO" id="GO:0005524">
    <property type="term" value="F:ATP binding"/>
    <property type="evidence" value="ECO:0007669"/>
    <property type="project" value="UniProtKB-UniRule"/>
</dbReference>
<evidence type="ECO:0000259" key="14">
    <source>
        <dbReference type="Pfam" id="PF00288"/>
    </source>
</evidence>
<dbReference type="PANTHER" id="PTHR20861:SF1">
    <property type="entry name" value="HOMOSERINE KINASE"/>
    <property type="match status" value="1"/>
</dbReference>
<name>A0A0M0LBS6_9BACI</name>